<evidence type="ECO:0000256" key="1">
    <source>
        <dbReference type="SAM" id="Phobius"/>
    </source>
</evidence>
<dbReference type="AlphaFoldDB" id="A0A4R7HYG8"/>
<dbReference type="SUPFAM" id="SSF54523">
    <property type="entry name" value="Pili subunits"/>
    <property type="match status" value="1"/>
</dbReference>
<keyword evidence="1" id="KW-0812">Transmembrane</keyword>
<gene>
    <name evidence="2" type="ORF">BDK89_0757</name>
</gene>
<keyword evidence="1" id="KW-0472">Membrane</keyword>
<feature type="transmembrane region" description="Helical" evidence="1">
    <location>
        <begin position="28"/>
        <end position="48"/>
    </location>
</feature>
<protein>
    <recommendedName>
        <fullName evidence="4">Prepilin-type N-terminal cleavage/methylation domain-containing protein</fullName>
    </recommendedName>
</protein>
<dbReference type="InterPro" id="IPR045584">
    <property type="entry name" value="Pilin-like"/>
</dbReference>
<keyword evidence="3" id="KW-1185">Reference proteome</keyword>
<accession>A0A4R7HYG8</accession>
<evidence type="ECO:0008006" key="4">
    <source>
        <dbReference type="Google" id="ProtNLM"/>
    </source>
</evidence>
<comment type="caution">
    <text evidence="2">The sequence shown here is derived from an EMBL/GenBank/DDBJ whole genome shotgun (WGS) entry which is preliminary data.</text>
</comment>
<name>A0A4R7HYG8_9ACTN</name>
<dbReference type="EMBL" id="SOAU01000001">
    <property type="protein sequence ID" value="TDT15193.1"/>
    <property type="molecule type" value="Genomic_DNA"/>
</dbReference>
<reference evidence="2 3" key="1">
    <citation type="submission" date="2019-03" db="EMBL/GenBank/DDBJ databases">
        <title>Sequencing the genomes of 1000 actinobacteria strains.</title>
        <authorList>
            <person name="Klenk H.-P."/>
        </authorList>
    </citation>
    <scope>NUCLEOTIDE SEQUENCE [LARGE SCALE GENOMIC DNA]</scope>
    <source>
        <strain evidence="2 3">DSM 18936</strain>
    </source>
</reference>
<sequence length="166" mass="17553">MRVRARATDRTPDALADASTARDAGATLVEVLITIVLLGTLVAGILTLTQTSIIASKTSEEAARVESALLTAAERVERADRLQFPCDDTLPAPVEAAAQLKLGVSETDVEHHAWITTEHLDGSGQWAPGACPGGVYQPNLVQRITITMVSPDTGLTRSLEVIKGDI</sequence>
<proteinExistence type="predicted"/>
<keyword evidence="1" id="KW-1133">Transmembrane helix</keyword>
<dbReference type="Proteomes" id="UP000294558">
    <property type="component" value="Unassembled WGS sequence"/>
</dbReference>
<evidence type="ECO:0000313" key="2">
    <source>
        <dbReference type="EMBL" id="TDT15193.1"/>
    </source>
</evidence>
<evidence type="ECO:0000313" key="3">
    <source>
        <dbReference type="Proteomes" id="UP000294558"/>
    </source>
</evidence>
<organism evidence="2 3">
    <name type="scientific">Ilumatobacter fluminis</name>
    <dbReference type="NCBI Taxonomy" id="467091"/>
    <lineage>
        <taxon>Bacteria</taxon>
        <taxon>Bacillati</taxon>
        <taxon>Actinomycetota</taxon>
        <taxon>Acidimicrobiia</taxon>
        <taxon>Acidimicrobiales</taxon>
        <taxon>Ilumatobacteraceae</taxon>
        <taxon>Ilumatobacter</taxon>
    </lineage>
</organism>